<dbReference type="FunFam" id="3.80.10.10:FF:002483">
    <property type="entry name" value="Uncharacterized protein"/>
    <property type="match status" value="1"/>
</dbReference>
<proteinExistence type="predicted"/>
<evidence type="ECO:0000313" key="1">
    <source>
        <dbReference type="EMBL" id="CAA92801.1"/>
    </source>
</evidence>
<dbReference type="PIR" id="T18567">
    <property type="entry name" value="T18567"/>
</dbReference>
<evidence type="ECO:0000313" key="2">
    <source>
        <dbReference type="Proteomes" id="UP000001940"/>
    </source>
</evidence>
<dbReference type="eggNOG" id="KOG3665">
    <property type="taxonomic scope" value="Eukaryota"/>
</dbReference>
<dbReference type="SUPFAM" id="SSF48371">
    <property type="entry name" value="ARM repeat"/>
    <property type="match status" value="1"/>
</dbReference>
<dbReference type="AGR" id="WB:WBGene00007887"/>
<protein>
    <submittedName>
        <fullName evidence="1">Leucine-rich repeat-containing protein</fullName>
    </submittedName>
</protein>
<dbReference type="Gene3D" id="3.80.10.10">
    <property type="entry name" value="Ribonuclease Inhibitor"/>
    <property type="match status" value="1"/>
</dbReference>
<dbReference type="SUPFAM" id="SSF52047">
    <property type="entry name" value="RNI-like"/>
    <property type="match status" value="1"/>
</dbReference>
<dbReference type="Proteomes" id="UP000001940">
    <property type="component" value="Chromosome IV"/>
</dbReference>
<dbReference type="InterPro" id="IPR032675">
    <property type="entry name" value="LRR_dom_sf"/>
</dbReference>
<dbReference type="InterPro" id="IPR011989">
    <property type="entry name" value="ARM-like"/>
</dbReference>
<dbReference type="PANTHER" id="PTHR12904:SF28">
    <property type="entry name" value="ATP SYNTHASE SUBUNIT ALPHA-RELATED"/>
    <property type="match status" value="1"/>
</dbReference>
<dbReference type="WormBase" id="C33A12.12">
    <property type="protein sequence ID" value="CE15665"/>
    <property type="gene ID" value="WBGene00007887"/>
    <property type="gene designation" value="gadr-2"/>
</dbReference>
<dbReference type="OMA" id="DYNETAY"/>
<dbReference type="PaxDb" id="6239-C33A12.12"/>
<dbReference type="EMBL" id="BX284604">
    <property type="protein sequence ID" value="CAA92801.1"/>
    <property type="molecule type" value="Genomic_DNA"/>
</dbReference>
<keyword evidence="2" id="KW-1185">Reference proteome</keyword>
<dbReference type="RefSeq" id="NP_501674.1">
    <property type="nucleotide sequence ID" value="NM_069273.3"/>
</dbReference>
<dbReference type="KEGG" id="cel:CELE_C33A12.12"/>
<dbReference type="PANTHER" id="PTHR12904">
    <property type="match status" value="1"/>
</dbReference>
<gene>
    <name evidence="1 3" type="primary">gadr-2</name>
    <name evidence="3" type="ORF">C33A12.12</name>
    <name evidence="1" type="ORF">CELE_C33A12.12</name>
</gene>
<dbReference type="SMR" id="G5EFA7"/>
<dbReference type="GeneID" id="177782"/>
<dbReference type="HOGENOM" id="CLU_022099_0_0_1"/>
<dbReference type="CTD" id="177782"/>
<dbReference type="OrthoDB" id="433501at2759"/>
<dbReference type="GO" id="GO:0031462">
    <property type="term" value="C:Cul2-RING ubiquitin ligase complex"/>
    <property type="evidence" value="ECO:0000318"/>
    <property type="project" value="GO_Central"/>
</dbReference>
<evidence type="ECO:0000313" key="3">
    <source>
        <dbReference type="WormBase" id="C33A12.12"/>
    </source>
</evidence>
<dbReference type="Gene3D" id="1.25.10.10">
    <property type="entry name" value="Leucine-rich Repeat Variant"/>
    <property type="match status" value="1"/>
</dbReference>
<sequence>MINSLQDLTSQKVAEYIHNGDYNETAYILDTKTSNKVFSRLLELNNGISENLLKLIDGKLNLSKINLQGVSVNRKIVNMVNKYCLESLILGSSNLNEGPSNDIFQACVVDMASLLKNLLNEGSLLNLRHLSIRTNQKFLSEWTQEISCLLPNLQSLSIKNRQFFCDESFSEHCQNFSNLLFLDISGTNLENLWGISHLNHLQVLHMRNLKFENNNCLMELFNLKDLRVLDISRDWDILNTQIIEQYLECGMVLPKLKFLDCSGTDICQYFLDNLLNTHDNLKQIVTWNTHLEDAVKAGIELLNGSTITTTINSLVHYMNLKRKAPIGWCLEVISNFLEINENEQFNVSECINHISRAMGIEKSLESRHNGIKCLTQISLHHYKKLRSFEIFRLLDYLLNYCNELQHYSPEINEHFWTSIINLISLGACQFDYDKICLTVLKYLTKSKHFHGSITSTCSILTVLIPAMSRKSMISITNEKENSTQIVEILKLGLDLKCAPWCISALGVLQLFSLINHDACRNIISVGGIDILFKCLKLAVKDIQTLAINVLTNIAILLKYDEIREIFTDENSRTIKQMLNKFDVSRSMHVISLLTLILSRENGGNGPIHCRLWSCSSLLTVDCFTDFLTGYYKIHYTKYRELSDPTSVPVFPTLCSLSVSLHFPYVCFSDSQIHNVQVTYPRAFEFNCNSFMLFSVTFASYLLKTYPSTPKPTGLSVLNIINNNELPTISETD</sequence>
<dbReference type="InParanoid" id="G5EFA7"/>
<name>G5EFA7_CAEEL</name>
<dbReference type="STRING" id="6239.C33A12.12.1"/>
<reference evidence="1 2" key="1">
    <citation type="journal article" date="1998" name="Science">
        <title>Genome sequence of the nematode C. elegans: a platform for investigating biology.</title>
        <authorList>
            <consortium name="The C. elegans sequencing consortium"/>
            <person name="Sulson J.E."/>
            <person name="Waterston R."/>
        </authorList>
    </citation>
    <scope>NUCLEOTIDE SEQUENCE [LARGE SCALE GENOMIC DNA]</scope>
    <source>
        <strain evidence="1 2">Bristol N2</strain>
    </source>
</reference>
<dbReference type="FunCoup" id="G5EFA7">
    <property type="interactions" value="16"/>
</dbReference>
<dbReference type="PhylomeDB" id="G5EFA7"/>
<dbReference type="AlphaFoldDB" id="G5EFA7"/>
<dbReference type="InterPro" id="IPR016024">
    <property type="entry name" value="ARM-type_fold"/>
</dbReference>
<dbReference type="InterPro" id="IPR051341">
    <property type="entry name" value="Zyg-11_UBL_adapter"/>
</dbReference>
<accession>G5EFA7</accession>
<organism evidence="1 2">
    <name type="scientific">Caenorhabditis elegans</name>
    <dbReference type="NCBI Taxonomy" id="6239"/>
    <lineage>
        <taxon>Eukaryota</taxon>
        <taxon>Metazoa</taxon>
        <taxon>Ecdysozoa</taxon>
        <taxon>Nematoda</taxon>
        <taxon>Chromadorea</taxon>
        <taxon>Rhabditida</taxon>
        <taxon>Rhabditina</taxon>
        <taxon>Rhabditomorpha</taxon>
        <taxon>Rhabditoidea</taxon>
        <taxon>Rhabditidae</taxon>
        <taxon>Peloderinae</taxon>
        <taxon>Caenorhabditis</taxon>
    </lineage>
</organism>
<dbReference type="Bgee" id="WBGene00007887">
    <property type="expression patterns" value="Expressed in embryo and 2 other cell types or tissues"/>
</dbReference>